<dbReference type="InterPro" id="IPR001789">
    <property type="entry name" value="Sig_transdc_resp-reg_receiver"/>
</dbReference>
<keyword evidence="7" id="KW-1185">Reference proteome</keyword>
<dbReference type="SMART" id="SM00448">
    <property type="entry name" value="REC"/>
    <property type="match status" value="1"/>
</dbReference>
<evidence type="ECO:0000259" key="4">
    <source>
        <dbReference type="PROSITE" id="PS50043"/>
    </source>
</evidence>
<dbReference type="EMBL" id="CP073767">
    <property type="protein sequence ID" value="UWZ51630.1"/>
    <property type="molecule type" value="Genomic_DNA"/>
</dbReference>
<dbReference type="GO" id="GO:0006355">
    <property type="term" value="P:regulation of DNA-templated transcription"/>
    <property type="evidence" value="ECO:0007669"/>
    <property type="project" value="InterPro"/>
</dbReference>
<dbReference type="AlphaFoldDB" id="A0A9Q9IFJ1"/>
<organism evidence="6 7">
    <name type="scientific">Dactylosporangium aurantiacum</name>
    <dbReference type="NCBI Taxonomy" id="35754"/>
    <lineage>
        <taxon>Bacteria</taxon>
        <taxon>Bacillati</taxon>
        <taxon>Actinomycetota</taxon>
        <taxon>Actinomycetes</taxon>
        <taxon>Micromonosporales</taxon>
        <taxon>Micromonosporaceae</taxon>
        <taxon>Dactylosporangium</taxon>
    </lineage>
</organism>
<dbReference type="PANTHER" id="PTHR43214:SF43">
    <property type="entry name" value="TWO-COMPONENT RESPONSE REGULATOR"/>
    <property type="match status" value="1"/>
</dbReference>
<accession>A0A9Q9IFJ1</accession>
<dbReference type="PROSITE" id="PS50043">
    <property type="entry name" value="HTH_LUXR_2"/>
    <property type="match status" value="1"/>
</dbReference>
<gene>
    <name evidence="6" type="ORF">Daura_33465</name>
</gene>
<dbReference type="Pfam" id="PF00072">
    <property type="entry name" value="Response_reg"/>
    <property type="match status" value="1"/>
</dbReference>
<name>A0A9Q9IFJ1_9ACTN</name>
<dbReference type="PROSITE" id="PS00622">
    <property type="entry name" value="HTH_LUXR_1"/>
    <property type="match status" value="1"/>
</dbReference>
<dbReference type="InterPro" id="IPR058245">
    <property type="entry name" value="NreC/VraR/RcsB-like_REC"/>
</dbReference>
<keyword evidence="1 3" id="KW-0597">Phosphoprotein</keyword>
<evidence type="ECO:0000256" key="3">
    <source>
        <dbReference type="PROSITE-ProRule" id="PRU00169"/>
    </source>
</evidence>
<dbReference type="SUPFAM" id="SSF46894">
    <property type="entry name" value="C-terminal effector domain of the bipartite response regulators"/>
    <property type="match status" value="1"/>
</dbReference>
<dbReference type="CDD" id="cd17535">
    <property type="entry name" value="REC_NarL-like"/>
    <property type="match status" value="1"/>
</dbReference>
<dbReference type="KEGG" id="daur:Daura_33465"/>
<dbReference type="Pfam" id="PF00196">
    <property type="entry name" value="GerE"/>
    <property type="match status" value="1"/>
</dbReference>
<dbReference type="CDD" id="cd06170">
    <property type="entry name" value="LuxR_C_like"/>
    <property type="match status" value="1"/>
</dbReference>
<dbReference type="PRINTS" id="PR00038">
    <property type="entry name" value="HTHLUXR"/>
</dbReference>
<dbReference type="RefSeq" id="WP_211273524.1">
    <property type="nucleotide sequence ID" value="NZ_CP073767.1"/>
</dbReference>
<dbReference type="InterPro" id="IPR011006">
    <property type="entry name" value="CheY-like_superfamily"/>
</dbReference>
<dbReference type="Proteomes" id="UP001058003">
    <property type="component" value="Chromosome"/>
</dbReference>
<dbReference type="GO" id="GO:0003677">
    <property type="term" value="F:DNA binding"/>
    <property type="evidence" value="ECO:0007669"/>
    <property type="project" value="UniProtKB-KW"/>
</dbReference>
<dbReference type="PROSITE" id="PS50110">
    <property type="entry name" value="RESPONSE_REGULATORY"/>
    <property type="match status" value="1"/>
</dbReference>
<evidence type="ECO:0000256" key="1">
    <source>
        <dbReference type="ARBA" id="ARBA00022553"/>
    </source>
</evidence>
<evidence type="ECO:0000313" key="6">
    <source>
        <dbReference type="EMBL" id="UWZ51630.1"/>
    </source>
</evidence>
<dbReference type="InterPro" id="IPR039420">
    <property type="entry name" value="WalR-like"/>
</dbReference>
<feature type="domain" description="Response regulatory" evidence="5">
    <location>
        <begin position="3"/>
        <end position="118"/>
    </location>
</feature>
<keyword evidence="2" id="KW-0238">DNA-binding</keyword>
<reference evidence="6" key="1">
    <citation type="submission" date="2021-04" db="EMBL/GenBank/DDBJ databases">
        <title>Dactylosporangium aurantiacum NRRL B-8018 full assembly.</title>
        <authorList>
            <person name="Hartkoorn R.C."/>
            <person name="Beaudoing E."/>
            <person name="Hot D."/>
        </authorList>
    </citation>
    <scope>NUCLEOTIDE SEQUENCE</scope>
    <source>
        <strain evidence="6">NRRL B-8018</strain>
    </source>
</reference>
<feature type="domain" description="HTH luxR-type" evidence="4">
    <location>
        <begin position="156"/>
        <end position="221"/>
    </location>
</feature>
<feature type="modified residue" description="4-aspartylphosphate" evidence="3">
    <location>
        <position position="54"/>
    </location>
</feature>
<dbReference type="GO" id="GO:0000160">
    <property type="term" value="P:phosphorelay signal transduction system"/>
    <property type="evidence" value="ECO:0007669"/>
    <property type="project" value="InterPro"/>
</dbReference>
<proteinExistence type="predicted"/>
<dbReference type="InterPro" id="IPR016032">
    <property type="entry name" value="Sig_transdc_resp-reg_C-effctor"/>
</dbReference>
<evidence type="ECO:0000259" key="5">
    <source>
        <dbReference type="PROSITE" id="PS50110"/>
    </source>
</evidence>
<dbReference type="SMART" id="SM00421">
    <property type="entry name" value="HTH_LUXR"/>
    <property type="match status" value="1"/>
</dbReference>
<protein>
    <submittedName>
        <fullName evidence="6">Response regulator transcription factor</fullName>
    </submittedName>
</protein>
<evidence type="ECO:0000313" key="7">
    <source>
        <dbReference type="Proteomes" id="UP001058003"/>
    </source>
</evidence>
<dbReference type="SUPFAM" id="SSF52172">
    <property type="entry name" value="CheY-like"/>
    <property type="match status" value="1"/>
</dbReference>
<sequence>MIRLVVADDHPIVREGLIALIGSVPGLSVVADVDSGVAAVAAAREHRPDVVLMDLQMADSGIDATREITATIPETRVLVLTMFEDDRSVLAAMLAGARGYLIKGATQREIRQAIEAVASGGVLLSASVANRIVARLSAPPALPDGSTTPPADGRAAAEAFPALTPREREVLDLIADGANNATIAATLHLSVKTVANHVSNILTKLQAVDRSEAIVRARRAGLGKQ</sequence>
<dbReference type="PANTHER" id="PTHR43214">
    <property type="entry name" value="TWO-COMPONENT RESPONSE REGULATOR"/>
    <property type="match status" value="1"/>
</dbReference>
<evidence type="ECO:0000256" key="2">
    <source>
        <dbReference type="ARBA" id="ARBA00023125"/>
    </source>
</evidence>
<dbReference type="Gene3D" id="3.40.50.2300">
    <property type="match status" value="1"/>
</dbReference>
<dbReference type="InterPro" id="IPR000792">
    <property type="entry name" value="Tscrpt_reg_LuxR_C"/>
</dbReference>